<dbReference type="EMBL" id="JACBZA010000001">
    <property type="protein sequence ID" value="NYH84148.1"/>
    <property type="molecule type" value="Genomic_DNA"/>
</dbReference>
<sequence length="180" mass="18823">MRIKTHLGISVDGFIASEEGWPSQALMPTFVPGVSHGHPEFIAGCTAVLIGRNTLEAGLGAPQWPWPGHRAFVLTSLPLPDGAPSDVVAASTPEDLLKTMQDSDLGGDVHLVGGQRTLAAFLDLDAVDSLGVVVLPLLLGRGVPFSVQPAGRRNLSLTSTRALPDGSVENTYTRGTQPGQ</sequence>
<feature type="domain" description="Bacterial bifunctional deaminase-reductase C-terminal" evidence="1">
    <location>
        <begin position="7"/>
        <end position="166"/>
    </location>
</feature>
<protein>
    <submittedName>
        <fullName evidence="3">Dihydrofolate reductase</fullName>
    </submittedName>
</protein>
<gene>
    <name evidence="2" type="ORF">FHR37_002999</name>
    <name evidence="3" type="ORF">SAMN05421678_11748</name>
</gene>
<reference evidence="3 4" key="1">
    <citation type="submission" date="2016-10" db="EMBL/GenBank/DDBJ databases">
        <authorList>
            <person name="de Groot N.N."/>
        </authorList>
    </citation>
    <scope>NUCLEOTIDE SEQUENCE [LARGE SCALE GENOMIC DNA]</scope>
    <source>
        <strain evidence="3 4">CPCC 202808</strain>
    </source>
</reference>
<dbReference type="InterPro" id="IPR002734">
    <property type="entry name" value="RibDG_C"/>
</dbReference>
<dbReference type="GO" id="GO:0009231">
    <property type="term" value="P:riboflavin biosynthetic process"/>
    <property type="evidence" value="ECO:0007669"/>
    <property type="project" value="InterPro"/>
</dbReference>
<dbReference type="EMBL" id="FOOI01000017">
    <property type="protein sequence ID" value="SFH40828.1"/>
    <property type="molecule type" value="Genomic_DNA"/>
</dbReference>
<dbReference type="PANTHER" id="PTHR38011:SF11">
    <property type="entry name" value="2,5-DIAMINO-6-RIBOSYLAMINO-4(3H)-PYRIMIDINONE 5'-PHOSPHATE REDUCTASE"/>
    <property type="match status" value="1"/>
</dbReference>
<keyword evidence="5" id="KW-1185">Reference proteome</keyword>
<dbReference type="STRING" id="504797.SAMN05421678_11748"/>
<evidence type="ECO:0000313" key="5">
    <source>
        <dbReference type="Proteomes" id="UP000533017"/>
    </source>
</evidence>
<dbReference type="Proteomes" id="UP000199052">
    <property type="component" value="Unassembled WGS sequence"/>
</dbReference>
<reference evidence="2 5" key="2">
    <citation type="submission" date="2020-07" db="EMBL/GenBank/DDBJ databases">
        <title>Sequencing the genomes of 1000 actinobacteria strains.</title>
        <authorList>
            <person name="Klenk H.-P."/>
        </authorList>
    </citation>
    <scope>NUCLEOTIDE SEQUENCE [LARGE SCALE GENOMIC DNA]</scope>
    <source>
        <strain evidence="2 5">DSM 45117</strain>
    </source>
</reference>
<dbReference type="SUPFAM" id="SSF53597">
    <property type="entry name" value="Dihydrofolate reductase-like"/>
    <property type="match status" value="1"/>
</dbReference>
<dbReference type="PANTHER" id="PTHR38011">
    <property type="entry name" value="DIHYDROFOLATE REDUCTASE FAMILY PROTEIN (AFU_ORTHOLOGUE AFUA_8G06820)"/>
    <property type="match status" value="1"/>
</dbReference>
<evidence type="ECO:0000313" key="4">
    <source>
        <dbReference type="Proteomes" id="UP000199052"/>
    </source>
</evidence>
<organism evidence="3 4">
    <name type="scientific">Actinopolymorpha cephalotaxi</name>
    <dbReference type="NCBI Taxonomy" id="504797"/>
    <lineage>
        <taxon>Bacteria</taxon>
        <taxon>Bacillati</taxon>
        <taxon>Actinomycetota</taxon>
        <taxon>Actinomycetes</taxon>
        <taxon>Propionibacteriales</taxon>
        <taxon>Actinopolymorphaceae</taxon>
        <taxon>Actinopolymorpha</taxon>
    </lineage>
</organism>
<dbReference type="AlphaFoldDB" id="A0A1I2ZSN9"/>
<evidence type="ECO:0000313" key="2">
    <source>
        <dbReference type="EMBL" id="NYH84148.1"/>
    </source>
</evidence>
<dbReference type="Pfam" id="PF01872">
    <property type="entry name" value="RibD_C"/>
    <property type="match status" value="1"/>
</dbReference>
<accession>A0A1I2ZSN9</accession>
<evidence type="ECO:0000259" key="1">
    <source>
        <dbReference type="Pfam" id="PF01872"/>
    </source>
</evidence>
<name>A0A1I2ZSN9_9ACTN</name>
<dbReference type="InterPro" id="IPR024072">
    <property type="entry name" value="DHFR-like_dom_sf"/>
</dbReference>
<dbReference type="GO" id="GO:0008703">
    <property type="term" value="F:5-amino-6-(5-phosphoribosylamino)uracil reductase activity"/>
    <property type="evidence" value="ECO:0007669"/>
    <property type="project" value="InterPro"/>
</dbReference>
<proteinExistence type="predicted"/>
<dbReference type="Proteomes" id="UP000533017">
    <property type="component" value="Unassembled WGS sequence"/>
</dbReference>
<dbReference type="InterPro" id="IPR050765">
    <property type="entry name" value="Riboflavin_Biosynth_HTPR"/>
</dbReference>
<dbReference type="RefSeq" id="WP_175542759.1">
    <property type="nucleotide sequence ID" value="NZ_FOOI01000017.1"/>
</dbReference>
<dbReference type="Gene3D" id="3.40.430.10">
    <property type="entry name" value="Dihydrofolate Reductase, subunit A"/>
    <property type="match status" value="1"/>
</dbReference>
<evidence type="ECO:0000313" key="3">
    <source>
        <dbReference type="EMBL" id="SFH40828.1"/>
    </source>
</evidence>